<feature type="coiled-coil region" evidence="1">
    <location>
        <begin position="122"/>
        <end position="149"/>
    </location>
</feature>
<dbReference type="InterPro" id="IPR000160">
    <property type="entry name" value="GGDEF_dom"/>
</dbReference>
<gene>
    <name evidence="4" type="ORF">B1A74_02410</name>
</gene>
<evidence type="ECO:0000259" key="3">
    <source>
        <dbReference type="PROSITE" id="PS50887"/>
    </source>
</evidence>
<dbReference type="RefSeq" id="WP_077243665.1">
    <property type="nucleotide sequence ID" value="NZ_MUZR01000007.1"/>
</dbReference>
<protein>
    <submittedName>
        <fullName evidence="4">Diguanylate cyclase</fullName>
    </submittedName>
</protein>
<accession>A0A1V3A0Y3</accession>
<dbReference type="NCBIfam" id="TIGR00254">
    <property type="entry name" value="GGDEF"/>
    <property type="match status" value="1"/>
</dbReference>
<dbReference type="PROSITE" id="PS50883">
    <property type="entry name" value="EAL"/>
    <property type="match status" value="1"/>
</dbReference>
<dbReference type="Gene3D" id="3.30.70.270">
    <property type="match status" value="1"/>
</dbReference>
<dbReference type="SMART" id="SM00091">
    <property type="entry name" value="PAS"/>
    <property type="match status" value="1"/>
</dbReference>
<evidence type="ECO:0000313" key="5">
    <source>
        <dbReference type="Proteomes" id="UP000189177"/>
    </source>
</evidence>
<dbReference type="Pfam" id="PF00563">
    <property type="entry name" value="EAL"/>
    <property type="match status" value="1"/>
</dbReference>
<dbReference type="GO" id="GO:0006355">
    <property type="term" value="P:regulation of DNA-templated transcription"/>
    <property type="evidence" value="ECO:0007669"/>
    <property type="project" value="InterPro"/>
</dbReference>
<dbReference type="Pfam" id="PF00989">
    <property type="entry name" value="PAS"/>
    <property type="match status" value="1"/>
</dbReference>
<dbReference type="SUPFAM" id="SSF55073">
    <property type="entry name" value="Nucleotide cyclase"/>
    <property type="match status" value="1"/>
</dbReference>
<dbReference type="PROSITE" id="PS50887">
    <property type="entry name" value="GGDEF"/>
    <property type="match status" value="1"/>
</dbReference>
<dbReference type="InterPro" id="IPR029787">
    <property type="entry name" value="Nucleotide_cyclase"/>
</dbReference>
<feature type="domain" description="EAL" evidence="2">
    <location>
        <begin position="438"/>
        <end position="688"/>
    </location>
</feature>
<evidence type="ECO:0000259" key="2">
    <source>
        <dbReference type="PROSITE" id="PS50883"/>
    </source>
</evidence>
<dbReference type="Proteomes" id="UP000189177">
    <property type="component" value="Unassembled WGS sequence"/>
</dbReference>
<dbReference type="SUPFAM" id="SSF141868">
    <property type="entry name" value="EAL domain-like"/>
    <property type="match status" value="1"/>
</dbReference>
<dbReference type="Pfam" id="PF00990">
    <property type="entry name" value="GGDEF"/>
    <property type="match status" value="1"/>
</dbReference>
<dbReference type="InterPro" id="IPR043128">
    <property type="entry name" value="Rev_trsase/Diguanyl_cyclase"/>
</dbReference>
<dbReference type="CDD" id="cd00130">
    <property type="entry name" value="PAS"/>
    <property type="match status" value="1"/>
</dbReference>
<dbReference type="GO" id="GO:0071111">
    <property type="term" value="F:cyclic-guanylate-specific phosphodiesterase activity"/>
    <property type="evidence" value="ECO:0007669"/>
    <property type="project" value="InterPro"/>
</dbReference>
<dbReference type="InterPro" id="IPR035919">
    <property type="entry name" value="EAL_sf"/>
</dbReference>
<dbReference type="InterPro" id="IPR000014">
    <property type="entry name" value="PAS"/>
</dbReference>
<proteinExistence type="predicted"/>
<reference evidence="4 5" key="1">
    <citation type="submission" date="2017-02" db="EMBL/GenBank/DDBJ databases">
        <title>Genomic diversity within the haloalkaliphilic genus Thioalkalivibrio.</title>
        <authorList>
            <person name="Ahn A.-C."/>
            <person name="Meier-Kolthoff J."/>
            <person name="Overmars L."/>
            <person name="Richter M."/>
            <person name="Woyke T."/>
            <person name="Sorokin D.Y."/>
            <person name="Muyzer G."/>
        </authorList>
    </citation>
    <scope>NUCLEOTIDE SEQUENCE [LARGE SCALE GENOMIC DNA]</scope>
    <source>
        <strain evidence="4 5">HL17</strain>
    </source>
</reference>
<dbReference type="OrthoDB" id="7052318at2"/>
<sequence length="688" mass="76676">MIESIRVLFVTANPNLAEQVISSIRSRGCAVRPEQVDDGEGLTTALRETRFEVVVFTEPGLNLARSDVDAALQASGRRTPLVLMTERPEEERLPDYEAGVFAVVDHQLVELTAILTLRAADSLHLRQQIKRMENSLQESERRSQLLLDNSRDAIAYIHDGMHVYANASWRERFGVDDPDDIEGLPLMDLVAPDSRDDLKRFLRSYQEGSEEAMAQHFQLRTLDGEAFEAELHLSSTTVEGEAATQVQLSSGEDKELAQKIDYLSQRDLVTGLYNRQYFQDAIETTRTRAAETEKPFALLTVAVDHFPEIRANAGMSGADLMLADVGQIIESHFPETAVIARLEAERFGVLLPEAQQAAAEERLNALQEAIASRVFEVGTLSTHGSVSAGGVIADETAPDTEELLAQTDRALEDAVKAGGGTHRFYRPAEGELTQAQLDQQWKNRILEALEENRLELRYQPVVNLHGADRPRYSVFVRLLDADGTVHEPVEFLPSAERTEVATRIDRWILRHALAVLARQLKKDSRTQFFLKLTNGSLGDPSVLTWLNDDLHALRIPADNVVVELKEPTIVTHLKPAMNAGRGLKEMHSHLCVDDFGNGLKPFQLLQHLDADHIKLDASFVKNLAESEENQETIREYTEAAHAKGKQVIVPHIEDASALAVLYGLNVNLVQGFFLQAPMPEPDFDFESV</sequence>
<keyword evidence="5" id="KW-1185">Reference proteome</keyword>
<dbReference type="NCBIfam" id="TIGR00229">
    <property type="entry name" value="sensory_box"/>
    <property type="match status" value="1"/>
</dbReference>
<evidence type="ECO:0000256" key="1">
    <source>
        <dbReference type="SAM" id="Coils"/>
    </source>
</evidence>
<dbReference type="InterPro" id="IPR035965">
    <property type="entry name" value="PAS-like_dom_sf"/>
</dbReference>
<dbReference type="CDD" id="cd01948">
    <property type="entry name" value="EAL"/>
    <property type="match status" value="1"/>
</dbReference>
<organism evidence="4 5">
    <name type="scientific">Thioalkalivibrio halophilus</name>
    <dbReference type="NCBI Taxonomy" id="252474"/>
    <lineage>
        <taxon>Bacteria</taxon>
        <taxon>Pseudomonadati</taxon>
        <taxon>Pseudomonadota</taxon>
        <taxon>Gammaproteobacteria</taxon>
        <taxon>Chromatiales</taxon>
        <taxon>Ectothiorhodospiraceae</taxon>
        <taxon>Thioalkalivibrio</taxon>
    </lineage>
</organism>
<name>A0A1V3A0Y3_9GAMM</name>
<comment type="caution">
    <text evidence="4">The sequence shown here is derived from an EMBL/GenBank/DDBJ whole genome shotgun (WGS) entry which is preliminary data.</text>
</comment>
<dbReference type="Gene3D" id="3.30.450.20">
    <property type="entry name" value="PAS domain"/>
    <property type="match status" value="1"/>
</dbReference>
<dbReference type="STRING" id="252474.B1A74_02410"/>
<dbReference type="CDD" id="cd01949">
    <property type="entry name" value="GGDEF"/>
    <property type="match status" value="1"/>
</dbReference>
<dbReference type="PANTHER" id="PTHR33121:SF23">
    <property type="entry name" value="CYCLIC DI-GMP PHOSPHODIESTERASE PDEB"/>
    <property type="match status" value="1"/>
</dbReference>
<dbReference type="SMART" id="SM00052">
    <property type="entry name" value="EAL"/>
    <property type="match status" value="1"/>
</dbReference>
<dbReference type="SMART" id="SM00267">
    <property type="entry name" value="GGDEF"/>
    <property type="match status" value="1"/>
</dbReference>
<dbReference type="SUPFAM" id="SSF55785">
    <property type="entry name" value="PYP-like sensor domain (PAS domain)"/>
    <property type="match status" value="1"/>
</dbReference>
<keyword evidence="1" id="KW-0175">Coiled coil</keyword>
<dbReference type="InterPro" id="IPR013767">
    <property type="entry name" value="PAS_fold"/>
</dbReference>
<evidence type="ECO:0000313" key="4">
    <source>
        <dbReference type="EMBL" id="OOC11004.1"/>
    </source>
</evidence>
<dbReference type="AlphaFoldDB" id="A0A1V3A0Y3"/>
<dbReference type="InterPro" id="IPR050706">
    <property type="entry name" value="Cyclic-di-GMP_PDE-like"/>
</dbReference>
<feature type="domain" description="GGDEF" evidence="3">
    <location>
        <begin position="294"/>
        <end position="427"/>
    </location>
</feature>
<dbReference type="EMBL" id="MUZR01000007">
    <property type="protein sequence ID" value="OOC11004.1"/>
    <property type="molecule type" value="Genomic_DNA"/>
</dbReference>
<dbReference type="InterPro" id="IPR001633">
    <property type="entry name" value="EAL_dom"/>
</dbReference>
<dbReference type="Gene3D" id="3.20.20.450">
    <property type="entry name" value="EAL domain"/>
    <property type="match status" value="1"/>
</dbReference>
<dbReference type="PANTHER" id="PTHR33121">
    <property type="entry name" value="CYCLIC DI-GMP PHOSPHODIESTERASE PDEF"/>
    <property type="match status" value="1"/>
</dbReference>